<dbReference type="Pfam" id="PF01261">
    <property type="entry name" value="AP_endonuc_2"/>
    <property type="match status" value="1"/>
</dbReference>
<dbReference type="PANTHER" id="PTHR21445">
    <property type="entry name" value="ENDONUCLEASE IV ENDODEOXYRIBONUCLEASE IV"/>
    <property type="match status" value="1"/>
</dbReference>
<dbReference type="PANTHER" id="PTHR21445:SF0">
    <property type="entry name" value="APURINIC-APYRIMIDINIC ENDONUCLEASE"/>
    <property type="match status" value="1"/>
</dbReference>
<keyword evidence="3" id="KW-0479">Metal-binding</keyword>
<dbReference type="GO" id="GO:0006284">
    <property type="term" value="P:base-excision repair"/>
    <property type="evidence" value="ECO:0007669"/>
    <property type="project" value="TreeGrafter"/>
</dbReference>
<dbReference type="PROSITE" id="PS51432">
    <property type="entry name" value="AP_NUCLEASE_F2_4"/>
    <property type="match status" value="1"/>
</dbReference>
<organism evidence="9">
    <name type="scientific">marine sediment metagenome</name>
    <dbReference type="NCBI Taxonomy" id="412755"/>
    <lineage>
        <taxon>unclassified sequences</taxon>
        <taxon>metagenomes</taxon>
        <taxon>ecological metagenomes</taxon>
    </lineage>
</organism>
<feature type="non-terminal residue" evidence="9">
    <location>
        <position position="82"/>
    </location>
</feature>
<evidence type="ECO:0000256" key="6">
    <source>
        <dbReference type="ARBA" id="ARBA00022833"/>
    </source>
</evidence>
<dbReference type="InterPro" id="IPR001719">
    <property type="entry name" value="AP_endonuc_2"/>
</dbReference>
<feature type="domain" description="Xylose isomerase-like TIM barrel" evidence="8">
    <location>
        <begin position="5"/>
        <end position="75"/>
    </location>
</feature>
<keyword evidence="7" id="KW-0234">DNA repair</keyword>
<dbReference type="InterPro" id="IPR036237">
    <property type="entry name" value="Xyl_isomerase-like_sf"/>
</dbReference>
<evidence type="ECO:0000256" key="7">
    <source>
        <dbReference type="ARBA" id="ARBA00023204"/>
    </source>
</evidence>
<keyword evidence="5" id="KW-0378">Hydrolase</keyword>
<proteinExistence type="inferred from homology"/>
<dbReference type="GO" id="GO:0008081">
    <property type="term" value="F:phosphoric diester hydrolase activity"/>
    <property type="evidence" value="ECO:0007669"/>
    <property type="project" value="TreeGrafter"/>
</dbReference>
<evidence type="ECO:0000256" key="1">
    <source>
        <dbReference type="ARBA" id="ARBA00001947"/>
    </source>
</evidence>
<sequence length="82" mass="8918">MQTGFMRLINGINQAFNVTDGGVTLLLENTAGTRNSMGSTLEDIQHIIEQLSHPESVGVCFDTCHAFAAGYDLRNWDSVEGT</sequence>
<dbReference type="AlphaFoldDB" id="X1QAJ4"/>
<evidence type="ECO:0000256" key="4">
    <source>
        <dbReference type="ARBA" id="ARBA00022763"/>
    </source>
</evidence>
<dbReference type="InterPro" id="IPR013022">
    <property type="entry name" value="Xyl_isomerase-like_TIM-brl"/>
</dbReference>
<comment type="similarity">
    <text evidence="2">Belongs to the AP endonuclease 2 family.</text>
</comment>
<protein>
    <recommendedName>
        <fullName evidence="8">Xylose isomerase-like TIM barrel domain-containing protein</fullName>
    </recommendedName>
</protein>
<keyword evidence="6" id="KW-0862">Zinc</keyword>
<dbReference type="Gene3D" id="3.20.20.150">
    <property type="entry name" value="Divalent-metal-dependent TIM barrel enzymes"/>
    <property type="match status" value="1"/>
</dbReference>
<dbReference type="PROSITE" id="PS00730">
    <property type="entry name" value="AP_NUCLEASE_F2_2"/>
    <property type="match status" value="1"/>
</dbReference>
<comment type="cofactor">
    <cofactor evidence="1">
        <name>Zn(2+)</name>
        <dbReference type="ChEBI" id="CHEBI:29105"/>
    </cofactor>
</comment>
<gene>
    <name evidence="9" type="ORF">S06H3_63834</name>
</gene>
<name>X1QAJ4_9ZZZZ</name>
<dbReference type="GO" id="GO:0008270">
    <property type="term" value="F:zinc ion binding"/>
    <property type="evidence" value="ECO:0007669"/>
    <property type="project" value="InterPro"/>
</dbReference>
<evidence type="ECO:0000256" key="3">
    <source>
        <dbReference type="ARBA" id="ARBA00022723"/>
    </source>
</evidence>
<evidence type="ECO:0000256" key="5">
    <source>
        <dbReference type="ARBA" id="ARBA00022801"/>
    </source>
</evidence>
<reference evidence="9" key="1">
    <citation type="journal article" date="2014" name="Front. Microbiol.">
        <title>High frequency of phylogenetically diverse reductive dehalogenase-homologous genes in deep subseafloor sedimentary metagenomes.</title>
        <authorList>
            <person name="Kawai M."/>
            <person name="Futagami T."/>
            <person name="Toyoda A."/>
            <person name="Takaki Y."/>
            <person name="Nishi S."/>
            <person name="Hori S."/>
            <person name="Arai W."/>
            <person name="Tsubouchi T."/>
            <person name="Morono Y."/>
            <person name="Uchiyama I."/>
            <person name="Ito T."/>
            <person name="Fujiyama A."/>
            <person name="Inagaki F."/>
            <person name="Takami H."/>
        </authorList>
    </citation>
    <scope>NUCLEOTIDE SEQUENCE</scope>
    <source>
        <strain evidence="9">Expedition CK06-06</strain>
    </source>
</reference>
<dbReference type="EMBL" id="BARV01042450">
    <property type="protein sequence ID" value="GAI48035.1"/>
    <property type="molecule type" value="Genomic_DNA"/>
</dbReference>
<dbReference type="GO" id="GO:0003677">
    <property type="term" value="F:DNA binding"/>
    <property type="evidence" value="ECO:0007669"/>
    <property type="project" value="InterPro"/>
</dbReference>
<dbReference type="GO" id="GO:0003906">
    <property type="term" value="F:DNA-(apurinic or apyrimidinic site) endonuclease activity"/>
    <property type="evidence" value="ECO:0007669"/>
    <property type="project" value="TreeGrafter"/>
</dbReference>
<accession>X1QAJ4</accession>
<evidence type="ECO:0000259" key="8">
    <source>
        <dbReference type="Pfam" id="PF01261"/>
    </source>
</evidence>
<dbReference type="InterPro" id="IPR018246">
    <property type="entry name" value="AP_endonuc_F2_Zn_BS"/>
</dbReference>
<evidence type="ECO:0000313" key="9">
    <source>
        <dbReference type="EMBL" id="GAI48035.1"/>
    </source>
</evidence>
<dbReference type="SUPFAM" id="SSF51658">
    <property type="entry name" value="Xylose isomerase-like"/>
    <property type="match status" value="1"/>
</dbReference>
<evidence type="ECO:0000256" key="2">
    <source>
        <dbReference type="ARBA" id="ARBA00005340"/>
    </source>
</evidence>
<comment type="caution">
    <text evidence="9">The sequence shown here is derived from an EMBL/GenBank/DDBJ whole genome shotgun (WGS) entry which is preliminary data.</text>
</comment>
<keyword evidence="4" id="KW-0227">DNA damage</keyword>